<name>A0A0R1UJ74_9LACO</name>
<evidence type="ECO:0000256" key="3">
    <source>
        <dbReference type="ARBA" id="ARBA00022919"/>
    </source>
</evidence>
<protein>
    <recommendedName>
        <fullName evidence="2">galactosylceramidase</fullName>
        <ecNumber evidence="2">3.2.1.46</ecNumber>
    </recommendedName>
    <alternativeName>
        <fullName evidence="5">Galactosylceramidase</fullName>
    </alternativeName>
</protein>
<dbReference type="PANTHER" id="PTHR15172">
    <property type="entry name" value="GALACTOCEREBROSIDASE"/>
    <property type="match status" value="1"/>
</dbReference>
<evidence type="ECO:0000313" key="8">
    <source>
        <dbReference type="Proteomes" id="UP000051580"/>
    </source>
</evidence>
<keyword evidence="3" id="KW-0746">Sphingolipid metabolism</keyword>
<keyword evidence="3" id="KW-0443">Lipid metabolism</keyword>
<gene>
    <name evidence="7" type="ORF">FD28_GL001182</name>
</gene>
<evidence type="ECO:0000259" key="6">
    <source>
        <dbReference type="Pfam" id="PF02057"/>
    </source>
</evidence>
<dbReference type="InterPro" id="IPR017853">
    <property type="entry name" value="GH"/>
</dbReference>
<dbReference type="Gene3D" id="3.20.20.70">
    <property type="entry name" value="Aldolase class I"/>
    <property type="match status" value="1"/>
</dbReference>
<dbReference type="Gene3D" id="2.60.120.560">
    <property type="entry name" value="Exo-inulinase, domain 1"/>
    <property type="match status" value="1"/>
</dbReference>
<proteinExistence type="inferred from homology"/>
<dbReference type="GO" id="GO:0006683">
    <property type="term" value="P:galactosylceramide catabolic process"/>
    <property type="evidence" value="ECO:0007669"/>
    <property type="project" value="InterPro"/>
</dbReference>
<keyword evidence="7" id="KW-0378">Hydrolase</keyword>
<dbReference type="EC" id="3.2.1.46" evidence="2"/>
<dbReference type="SUPFAM" id="SSF51445">
    <property type="entry name" value="(Trans)glycosidases"/>
    <property type="match status" value="1"/>
</dbReference>
<dbReference type="PATRIC" id="fig|1423753.3.peg.1231"/>
<feature type="domain" description="Glycosyl hydrolase family 59 catalytic" evidence="6">
    <location>
        <begin position="27"/>
        <end position="366"/>
    </location>
</feature>
<organism evidence="7 8">
    <name type="scientific">Levilactobacillus hammesii DSM 16381</name>
    <dbReference type="NCBI Taxonomy" id="1423753"/>
    <lineage>
        <taxon>Bacteria</taxon>
        <taxon>Bacillati</taxon>
        <taxon>Bacillota</taxon>
        <taxon>Bacilli</taxon>
        <taxon>Lactobacillales</taxon>
        <taxon>Lactobacillaceae</taxon>
        <taxon>Levilactobacillus</taxon>
    </lineage>
</organism>
<dbReference type="EMBL" id="AZFS01000064">
    <property type="protein sequence ID" value="KRL93310.1"/>
    <property type="molecule type" value="Genomic_DNA"/>
</dbReference>
<dbReference type="InterPro" id="IPR001286">
    <property type="entry name" value="Glyco_hydro_59"/>
</dbReference>
<keyword evidence="8" id="KW-1185">Reference proteome</keyword>
<dbReference type="GO" id="GO:0004336">
    <property type="term" value="F:galactosylceramidase activity"/>
    <property type="evidence" value="ECO:0007669"/>
    <property type="project" value="UniProtKB-EC"/>
</dbReference>
<dbReference type="Gene3D" id="3.20.20.80">
    <property type="entry name" value="Glycosidases"/>
    <property type="match status" value="1"/>
</dbReference>
<sequence>MTELMNTTLVTIDGDLLDTTAHDANTFKGFGYLSCNNSSRLLLDYKAEQPASYRQILQILFGGPHPLMNMVKVELGDDANTSSGTEPATKRSAEEPANVLRGAGYQLIADAKRYHPQLKTSLLRWGEPGYLRPLWQAVKSADPDHNVSEDAYEPMYQLYKQTIVAAYQQFGYLFDYVDPDRNETKHPMYRWIKWFADRLHNDTDFPDGFPVAQYQHIKIIAADQNYETAFGDAMLTDRELLQRVAAVGYHYNTDDGPHKPYKRLADEQHHEVWYSEGIAPMTFGKYRVRASSGDGIGGKQSGLDVANRLIKSYVNSRRTFYIFQPAVSAYYPGVNYSHKELITANHPWSGYFEVDNVGLQVMKHFTDFAQAGWQESHPWRYLPSACGSRVGGTENLTENTAAPSYLTLVAPDKQDFSTVLVNDSAEPRTYTLQLRNLPAVGKPVTVWESRGPATGQAYDSGLKRQRETLVAKAGQLRVLVRSHSIVTATTLALANDPTVTYTRQVAPVTNDLLDVAESQDIFYQDDFGYAAKYLTQRGGTPRYTTDQGGAFEVEVREGQGVLRQQITEAERALDWEYSFAPNLTLGDDRWHNYTVAVTVRFDQQTQQNSPSGNYFGIGLYQVTDVKGRLESAPYVFKLATDGSCQLLKDDRVVGLAYVDGLDLAQPHHLRFGVRDNRLTASVDGQTVLAYVDTDNPHYSGRVKLGTGYYHTEISQIVIAKSAATDDVQYQRRDDLDERLTYRGDWQHVCGLGNTIWNRTLSTGTAGEKTQVAFDFTGTGFALYGKQMVTSRLAVSVDGHVLAPNFEPQRAADKAENAIFLGLPAVKHHVTITVTAGRYTLDAVGFYR</sequence>
<dbReference type="InterPro" id="IPR049161">
    <property type="entry name" value="GH59_cat"/>
</dbReference>
<comment type="caution">
    <text evidence="7">The sequence shown here is derived from an EMBL/GenBank/DDBJ whole genome shotgun (WGS) entry which is preliminary data.</text>
</comment>
<dbReference type="AlphaFoldDB" id="A0A0R1UJ74"/>
<dbReference type="Gene3D" id="2.60.120.260">
    <property type="entry name" value="Galactose-binding domain-like"/>
    <property type="match status" value="1"/>
</dbReference>
<dbReference type="GO" id="GO:0016020">
    <property type="term" value="C:membrane"/>
    <property type="evidence" value="ECO:0007669"/>
    <property type="project" value="GOC"/>
</dbReference>
<dbReference type="Pfam" id="PF02057">
    <property type="entry name" value="Glyco_hydro_59"/>
    <property type="match status" value="1"/>
</dbReference>
<evidence type="ECO:0000256" key="5">
    <source>
        <dbReference type="ARBA" id="ARBA00033098"/>
    </source>
</evidence>
<comment type="similarity">
    <text evidence="1">Belongs to the glycosyl hydrolase 59 family.</text>
</comment>
<reference evidence="7 8" key="1">
    <citation type="journal article" date="2015" name="Genome Announc.">
        <title>Expanding the biotechnology potential of lactobacilli through comparative genomics of 213 strains and associated genera.</title>
        <authorList>
            <person name="Sun Z."/>
            <person name="Harris H.M."/>
            <person name="McCann A."/>
            <person name="Guo C."/>
            <person name="Argimon S."/>
            <person name="Zhang W."/>
            <person name="Yang X."/>
            <person name="Jeffery I.B."/>
            <person name="Cooney J.C."/>
            <person name="Kagawa T.F."/>
            <person name="Liu W."/>
            <person name="Song Y."/>
            <person name="Salvetti E."/>
            <person name="Wrobel A."/>
            <person name="Rasinkangas P."/>
            <person name="Parkhill J."/>
            <person name="Rea M.C."/>
            <person name="O'Sullivan O."/>
            <person name="Ritari J."/>
            <person name="Douillard F.P."/>
            <person name="Paul Ross R."/>
            <person name="Yang R."/>
            <person name="Briner A.E."/>
            <person name="Felis G.E."/>
            <person name="de Vos W.M."/>
            <person name="Barrangou R."/>
            <person name="Klaenhammer T.R."/>
            <person name="Caufield P.W."/>
            <person name="Cui Y."/>
            <person name="Zhang H."/>
            <person name="O'Toole P.W."/>
        </authorList>
    </citation>
    <scope>NUCLEOTIDE SEQUENCE [LARGE SCALE GENOMIC DNA]</scope>
    <source>
        <strain evidence="7 8">DSM 16381</strain>
    </source>
</reference>
<evidence type="ECO:0000313" key="7">
    <source>
        <dbReference type="EMBL" id="KRL93310.1"/>
    </source>
</evidence>
<keyword evidence="4" id="KW-0442">Lipid degradation</keyword>
<accession>A0A0R1UJ74</accession>
<evidence type="ECO:0000256" key="1">
    <source>
        <dbReference type="ARBA" id="ARBA00005637"/>
    </source>
</evidence>
<dbReference type="STRING" id="1423753.FD28_GL001182"/>
<dbReference type="PANTHER" id="PTHR15172:SF1">
    <property type="entry name" value="GALACTOCEREBROSIDASE"/>
    <property type="match status" value="1"/>
</dbReference>
<dbReference type="GO" id="GO:0005764">
    <property type="term" value="C:lysosome"/>
    <property type="evidence" value="ECO:0007669"/>
    <property type="project" value="TreeGrafter"/>
</dbReference>
<evidence type="ECO:0000256" key="2">
    <source>
        <dbReference type="ARBA" id="ARBA00012657"/>
    </source>
</evidence>
<evidence type="ECO:0000256" key="4">
    <source>
        <dbReference type="ARBA" id="ARBA00022963"/>
    </source>
</evidence>
<dbReference type="InterPro" id="IPR013785">
    <property type="entry name" value="Aldolase_TIM"/>
</dbReference>
<dbReference type="Proteomes" id="UP000051580">
    <property type="component" value="Unassembled WGS sequence"/>
</dbReference>